<evidence type="ECO:0000256" key="2">
    <source>
        <dbReference type="ARBA" id="ARBA00006573"/>
    </source>
</evidence>
<gene>
    <name evidence="4" type="primary">sspH</name>
    <name evidence="4" type="ORF">JIR001_07460</name>
</gene>
<reference evidence="4" key="1">
    <citation type="journal article" date="2013" name="Int. J. Syst. Evol. Microbiol.">
        <title>Polycladomyces abyssicola gen. nov., sp. nov., a thermophilic filamentous bacterium isolated from hemipelagic sediment.</title>
        <authorList>
            <person name="Tsubouchi T."/>
            <person name="Shimane Y."/>
            <person name="Mori K."/>
            <person name="Usui K."/>
            <person name="Hiraki T."/>
            <person name="Tame A."/>
            <person name="Uematsu K."/>
            <person name="Maruyama T."/>
            <person name="Hatada Y."/>
        </authorList>
    </citation>
    <scope>NUCLEOTIDE SEQUENCE</scope>
    <source>
        <strain evidence="4">JIR-001</strain>
    </source>
</reference>
<dbReference type="Proteomes" id="UP000677436">
    <property type="component" value="Chromosome"/>
</dbReference>
<comment type="subcellular location">
    <subcellularLocation>
        <location evidence="1">Spore core</location>
    </subcellularLocation>
</comment>
<evidence type="ECO:0000313" key="5">
    <source>
        <dbReference type="Proteomes" id="UP000677436"/>
    </source>
</evidence>
<dbReference type="GO" id="GO:0042601">
    <property type="term" value="C:endospore-forming forespore"/>
    <property type="evidence" value="ECO:0007669"/>
    <property type="project" value="InterPro"/>
</dbReference>
<dbReference type="KEGG" id="pabs:JIR001_07460"/>
<accession>A0A8D5UEV5</accession>
<dbReference type="HAMAP" id="MF_00667">
    <property type="entry name" value="SspH"/>
    <property type="match status" value="1"/>
</dbReference>
<organism evidence="4 5">
    <name type="scientific">Polycladomyces abyssicola</name>
    <dbReference type="NCBI Taxonomy" id="1125966"/>
    <lineage>
        <taxon>Bacteria</taxon>
        <taxon>Bacillati</taxon>
        <taxon>Bacillota</taxon>
        <taxon>Bacilli</taxon>
        <taxon>Bacillales</taxon>
        <taxon>Thermoactinomycetaceae</taxon>
        <taxon>Polycladomyces</taxon>
    </lineage>
</organism>
<comment type="similarity">
    <text evidence="2">Belongs to the SspH family.</text>
</comment>
<keyword evidence="5" id="KW-1185">Reference proteome</keyword>
<evidence type="ECO:0000256" key="1">
    <source>
        <dbReference type="ARBA" id="ARBA00004288"/>
    </source>
</evidence>
<dbReference type="RefSeq" id="WP_212774261.1">
    <property type="nucleotide sequence ID" value="NZ_AP024601.1"/>
</dbReference>
<dbReference type="GO" id="GO:0030436">
    <property type="term" value="P:asexual sporulation"/>
    <property type="evidence" value="ECO:0007669"/>
    <property type="project" value="InterPro"/>
</dbReference>
<protein>
    <submittedName>
        <fullName evidence="4">Small, acid-soluble spore protein H</fullName>
    </submittedName>
</protein>
<dbReference type="EMBL" id="AP024601">
    <property type="protein sequence ID" value="BCU80963.1"/>
    <property type="molecule type" value="Genomic_DNA"/>
</dbReference>
<dbReference type="NCBIfam" id="TIGR02861">
    <property type="entry name" value="SASP_H"/>
    <property type="match status" value="1"/>
</dbReference>
<evidence type="ECO:0000256" key="3">
    <source>
        <dbReference type="ARBA" id="ARBA00022969"/>
    </source>
</evidence>
<dbReference type="GO" id="GO:0030435">
    <property type="term" value="P:sporulation resulting in formation of a cellular spore"/>
    <property type="evidence" value="ECO:0007669"/>
    <property type="project" value="UniProtKB-KW"/>
</dbReference>
<keyword evidence="3" id="KW-0749">Sporulation</keyword>
<proteinExistence type="inferred from homology"/>
<reference evidence="4" key="2">
    <citation type="journal article" date="2021" name="Microbiol. Resour. Announc.">
        <title>Complete Genome Sequence of Polycladomyces abyssicola JIR-001T, Isolated from Hemipelagic Sediment in Deep Seawater.</title>
        <authorList>
            <person name="Tsubouchi T."/>
            <person name="Kaneko Y."/>
        </authorList>
    </citation>
    <scope>NUCLEOTIDE SEQUENCE</scope>
    <source>
        <strain evidence="4">JIR-001</strain>
    </source>
</reference>
<evidence type="ECO:0000313" key="4">
    <source>
        <dbReference type="EMBL" id="BCU80963.1"/>
    </source>
</evidence>
<name>A0A8D5UEV5_9BACL</name>
<dbReference type="InterPro" id="IPR012610">
    <property type="entry name" value="SASP_SspH"/>
</dbReference>
<dbReference type="AlphaFoldDB" id="A0A8D5UEV5"/>
<dbReference type="Pfam" id="PF08141">
    <property type="entry name" value="SspH"/>
    <property type="match status" value="1"/>
</dbReference>
<sequence length="58" mass="6843">MDVNRTKQIVESPKTIEVRYRGKPVWIQHVNDDGTARVYEQQDPEREMTVSVGELQER</sequence>